<keyword evidence="12" id="KW-0753">Steroid metabolism</keyword>
<keyword evidence="9" id="KW-0443">Lipid metabolism</keyword>
<feature type="transmembrane region" description="Helical" evidence="13">
    <location>
        <begin position="81"/>
        <end position="102"/>
    </location>
</feature>
<dbReference type="GO" id="GO:0016126">
    <property type="term" value="P:sterol biosynthetic process"/>
    <property type="evidence" value="ECO:0007669"/>
    <property type="project" value="UniProtKB-KW"/>
</dbReference>
<reference evidence="14" key="1">
    <citation type="journal article" date="2023" name="Mol. Phylogenet. Evol.">
        <title>Genome-scale phylogeny and comparative genomics of the fungal order Sordariales.</title>
        <authorList>
            <person name="Hensen N."/>
            <person name="Bonometti L."/>
            <person name="Westerberg I."/>
            <person name="Brannstrom I.O."/>
            <person name="Guillou S."/>
            <person name="Cros-Aarteil S."/>
            <person name="Calhoun S."/>
            <person name="Haridas S."/>
            <person name="Kuo A."/>
            <person name="Mondo S."/>
            <person name="Pangilinan J."/>
            <person name="Riley R."/>
            <person name="LaButti K."/>
            <person name="Andreopoulos B."/>
            <person name="Lipzen A."/>
            <person name="Chen C."/>
            <person name="Yan M."/>
            <person name="Daum C."/>
            <person name="Ng V."/>
            <person name="Clum A."/>
            <person name="Steindorff A."/>
            <person name="Ohm R.A."/>
            <person name="Martin F."/>
            <person name="Silar P."/>
            <person name="Natvig D.O."/>
            <person name="Lalanne C."/>
            <person name="Gautier V."/>
            <person name="Ament-Velasquez S.L."/>
            <person name="Kruys A."/>
            <person name="Hutchinson M.I."/>
            <person name="Powell A.J."/>
            <person name="Barry K."/>
            <person name="Miller A.N."/>
            <person name="Grigoriev I.V."/>
            <person name="Debuchy R."/>
            <person name="Gladieux P."/>
            <person name="Hiltunen Thoren M."/>
            <person name="Johannesson H."/>
        </authorList>
    </citation>
    <scope>NUCLEOTIDE SEQUENCE</scope>
    <source>
        <strain evidence="14">PSN243</strain>
    </source>
</reference>
<dbReference type="Proteomes" id="UP001321760">
    <property type="component" value="Unassembled WGS sequence"/>
</dbReference>
<evidence type="ECO:0000256" key="10">
    <source>
        <dbReference type="ARBA" id="ARBA00023136"/>
    </source>
</evidence>
<evidence type="ECO:0000256" key="12">
    <source>
        <dbReference type="ARBA" id="ARBA00023221"/>
    </source>
</evidence>
<keyword evidence="5" id="KW-0256">Endoplasmic reticulum</keyword>
<dbReference type="EMBL" id="MU865933">
    <property type="protein sequence ID" value="KAK4450174.1"/>
    <property type="molecule type" value="Genomic_DNA"/>
</dbReference>
<accession>A0AAV9GQB9</accession>
<evidence type="ECO:0000256" key="1">
    <source>
        <dbReference type="ARBA" id="ARBA00004477"/>
    </source>
</evidence>
<keyword evidence="10 13" id="KW-0472">Membrane</keyword>
<organism evidence="14 15">
    <name type="scientific">Podospora aff. communis PSN243</name>
    <dbReference type="NCBI Taxonomy" id="3040156"/>
    <lineage>
        <taxon>Eukaryota</taxon>
        <taxon>Fungi</taxon>
        <taxon>Dikarya</taxon>
        <taxon>Ascomycota</taxon>
        <taxon>Pezizomycotina</taxon>
        <taxon>Sordariomycetes</taxon>
        <taxon>Sordariomycetidae</taxon>
        <taxon>Sordariales</taxon>
        <taxon>Podosporaceae</taxon>
        <taxon>Podospora</taxon>
    </lineage>
</organism>
<reference evidence="14" key="2">
    <citation type="submission" date="2023-05" db="EMBL/GenBank/DDBJ databases">
        <authorList>
            <consortium name="Lawrence Berkeley National Laboratory"/>
            <person name="Steindorff A."/>
            <person name="Hensen N."/>
            <person name="Bonometti L."/>
            <person name="Westerberg I."/>
            <person name="Brannstrom I.O."/>
            <person name="Guillou S."/>
            <person name="Cros-Aarteil S."/>
            <person name="Calhoun S."/>
            <person name="Haridas S."/>
            <person name="Kuo A."/>
            <person name="Mondo S."/>
            <person name="Pangilinan J."/>
            <person name="Riley R."/>
            <person name="Labutti K."/>
            <person name="Andreopoulos B."/>
            <person name="Lipzen A."/>
            <person name="Chen C."/>
            <person name="Yanf M."/>
            <person name="Daum C."/>
            <person name="Ng V."/>
            <person name="Clum A."/>
            <person name="Ohm R."/>
            <person name="Martin F."/>
            <person name="Silar P."/>
            <person name="Natvig D."/>
            <person name="Lalanne C."/>
            <person name="Gautier V."/>
            <person name="Ament-Velasquez S.L."/>
            <person name="Kruys A."/>
            <person name="Hutchinson M.I."/>
            <person name="Powell A.J."/>
            <person name="Barry K."/>
            <person name="Miller A.N."/>
            <person name="Grigoriev I.V."/>
            <person name="Debuchy R."/>
            <person name="Gladieux P."/>
            <person name="Thoren M.H."/>
            <person name="Johannesson H."/>
        </authorList>
    </citation>
    <scope>NUCLEOTIDE SEQUENCE</scope>
    <source>
        <strain evidence="14">PSN243</strain>
    </source>
</reference>
<comment type="caution">
    <text evidence="14">The sequence shown here is derived from an EMBL/GenBank/DDBJ whole genome shotgun (WGS) entry which is preliminary data.</text>
</comment>
<gene>
    <name evidence="14" type="ORF">QBC34DRAFT_424783</name>
</gene>
<keyword evidence="8" id="KW-0756">Sterol biosynthesis</keyword>
<dbReference type="GO" id="GO:0005789">
    <property type="term" value="C:endoplasmic reticulum membrane"/>
    <property type="evidence" value="ECO:0007669"/>
    <property type="project" value="UniProtKB-SubCell"/>
</dbReference>
<dbReference type="PANTHER" id="PTHR15451">
    <property type="entry name" value="ERGOSTEROL BIOSYNTHETIC PROTEIN 28-RELATED"/>
    <property type="match status" value="1"/>
</dbReference>
<dbReference type="Pfam" id="PF03694">
    <property type="entry name" value="Erg28"/>
    <property type="match status" value="1"/>
</dbReference>
<feature type="transmembrane region" description="Helical" evidence="13">
    <location>
        <begin position="12"/>
        <end position="34"/>
    </location>
</feature>
<comment type="similarity">
    <text evidence="2">Belongs to the ERG28 family.</text>
</comment>
<evidence type="ECO:0000256" key="9">
    <source>
        <dbReference type="ARBA" id="ARBA00023098"/>
    </source>
</evidence>
<keyword evidence="15" id="KW-1185">Reference proteome</keyword>
<name>A0AAV9GQB9_9PEZI</name>
<evidence type="ECO:0000256" key="8">
    <source>
        <dbReference type="ARBA" id="ARBA00023011"/>
    </source>
</evidence>
<keyword evidence="11" id="KW-1207">Sterol metabolism</keyword>
<protein>
    <submittedName>
        <fullName evidence="14">Ergosterol biosynthesis protein-like protein Erg28</fullName>
    </submittedName>
</protein>
<evidence type="ECO:0000256" key="5">
    <source>
        <dbReference type="ARBA" id="ARBA00022824"/>
    </source>
</evidence>
<keyword evidence="3" id="KW-0444">Lipid biosynthesis</keyword>
<evidence type="ECO:0000256" key="2">
    <source>
        <dbReference type="ARBA" id="ARBA00005377"/>
    </source>
</evidence>
<evidence type="ECO:0000313" key="15">
    <source>
        <dbReference type="Proteomes" id="UP001321760"/>
    </source>
</evidence>
<dbReference type="PANTHER" id="PTHR15451:SF19">
    <property type="entry name" value="ERGOSTEROL BIOSYNTHETIC PROTEIN 28 HOMOLOG"/>
    <property type="match status" value="1"/>
</dbReference>
<evidence type="ECO:0000256" key="3">
    <source>
        <dbReference type="ARBA" id="ARBA00022516"/>
    </source>
</evidence>
<evidence type="ECO:0000256" key="11">
    <source>
        <dbReference type="ARBA" id="ARBA00023166"/>
    </source>
</evidence>
<evidence type="ECO:0000256" key="13">
    <source>
        <dbReference type="SAM" id="Phobius"/>
    </source>
</evidence>
<sequence length="134" mass="15027">MEILPSTEKGYLPYFLLYQATAAFIHAIVCYLSPPAVSTVQFRGSGAPPPTTLLAHVYGVKNFYTVLIRLYAAYHIGNREVYTLAMLTFVGVLWLYVTELAVWKTVTLRDAAVPYVTAGLGLIWMVRERGWYTG</sequence>
<dbReference type="AlphaFoldDB" id="A0AAV9GQB9"/>
<keyword evidence="7 13" id="KW-1133">Transmembrane helix</keyword>
<comment type="subcellular location">
    <subcellularLocation>
        <location evidence="1">Endoplasmic reticulum membrane</location>
        <topology evidence="1">Multi-pass membrane protein</topology>
    </subcellularLocation>
</comment>
<evidence type="ECO:0000313" key="14">
    <source>
        <dbReference type="EMBL" id="KAK4450174.1"/>
    </source>
</evidence>
<evidence type="ECO:0000256" key="6">
    <source>
        <dbReference type="ARBA" id="ARBA00022955"/>
    </source>
</evidence>
<proteinExistence type="inferred from homology"/>
<keyword evidence="6" id="KW-0752">Steroid biosynthesis</keyword>
<evidence type="ECO:0000256" key="4">
    <source>
        <dbReference type="ARBA" id="ARBA00022692"/>
    </source>
</evidence>
<dbReference type="InterPro" id="IPR005352">
    <property type="entry name" value="Erg28"/>
</dbReference>
<keyword evidence="4 13" id="KW-0812">Transmembrane</keyword>
<dbReference type="GO" id="GO:0030674">
    <property type="term" value="F:protein-macromolecule adaptor activity"/>
    <property type="evidence" value="ECO:0007669"/>
    <property type="project" value="TreeGrafter"/>
</dbReference>
<evidence type="ECO:0000256" key="7">
    <source>
        <dbReference type="ARBA" id="ARBA00022989"/>
    </source>
</evidence>